<accession>A0A7V4TYX7</accession>
<comment type="caution">
    <text evidence="1">The sequence shown here is derived from an EMBL/GenBank/DDBJ whole genome shotgun (WGS) entry which is preliminary data.</text>
</comment>
<dbReference type="Gene3D" id="3.30.70.120">
    <property type="match status" value="1"/>
</dbReference>
<gene>
    <name evidence="1" type="ORF">ENK44_04600</name>
</gene>
<dbReference type="NCBIfam" id="NF045581">
    <property type="entry name" value="PG0541_fam"/>
    <property type="match status" value="1"/>
</dbReference>
<dbReference type="InterPro" id="IPR015867">
    <property type="entry name" value="N-reg_PII/ATP_PRibTrfase_C"/>
</dbReference>
<sequence>MKAVLIVFNQSISDEVYDILEKLNIRGFTRWLDVHGRGSEKGEPHFGTHIWPSVNGVLLTIVDEDIVEPILEEVKRINSLVEEEGLRTFVWNIEQAV</sequence>
<dbReference type="InterPro" id="IPR011322">
    <property type="entry name" value="N-reg_PII-like_a/b"/>
</dbReference>
<dbReference type="Proteomes" id="UP000885779">
    <property type="component" value="Unassembled WGS sequence"/>
</dbReference>
<reference evidence="1" key="1">
    <citation type="journal article" date="2020" name="mSystems">
        <title>Genome- and Community-Level Interaction Insights into Carbon Utilization and Element Cycling Functions of Hydrothermarchaeota in Hydrothermal Sediment.</title>
        <authorList>
            <person name="Zhou Z."/>
            <person name="Liu Y."/>
            <person name="Xu W."/>
            <person name="Pan J."/>
            <person name="Luo Z.H."/>
            <person name="Li M."/>
        </authorList>
    </citation>
    <scope>NUCLEOTIDE SEQUENCE [LARGE SCALE GENOMIC DNA]</scope>
    <source>
        <strain evidence="1">HyVt-577</strain>
    </source>
</reference>
<organism evidence="1">
    <name type="scientific">Caldithrix abyssi</name>
    <dbReference type="NCBI Taxonomy" id="187145"/>
    <lineage>
        <taxon>Bacteria</taxon>
        <taxon>Pseudomonadati</taxon>
        <taxon>Calditrichota</taxon>
        <taxon>Calditrichia</taxon>
        <taxon>Calditrichales</taxon>
        <taxon>Calditrichaceae</taxon>
        <taxon>Caldithrix</taxon>
    </lineage>
</organism>
<name>A0A7V4TYX7_CALAY</name>
<dbReference type="Pfam" id="PF00543">
    <property type="entry name" value="P-II"/>
    <property type="match status" value="1"/>
</dbReference>
<dbReference type="GO" id="GO:0030234">
    <property type="term" value="F:enzyme regulator activity"/>
    <property type="evidence" value="ECO:0007669"/>
    <property type="project" value="InterPro"/>
</dbReference>
<dbReference type="AlphaFoldDB" id="A0A7V4TYX7"/>
<dbReference type="GO" id="GO:0006808">
    <property type="term" value="P:regulation of nitrogen utilization"/>
    <property type="evidence" value="ECO:0007669"/>
    <property type="project" value="InterPro"/>
</dbReference>
<dbReference type="PROSITE" id="PS51343">
    <property type="entry name" value="PII_GLNB_DOM"/>
    <property type="match status" value="1"/>
</dbReference>
<dbReference type="EMBL" id="DRQG01000036">
    <property type="protein sequence ID" value="HGY54956.1"/>
    <property type="molecule type" value="Genomic_DNA"/>
</dbReference>
<evidence type="ECO:0000313" key="1">
    <source>
        <dbReference type="EMBL" id="HGY54956.1"/>
    </source>
</evidence>
<protein>
    <submittedName>
        <fullName evidence="1">Uncharacterized protein</fullName>
    </submittedName>
</protein>
<dbReference type="InterPro" id="IPR002187">
    <property type="entry name" value="N-reg_PII"/>
</dbReference>
<proteinExistence type="predicted"/>
<dbReference type="SUPFAM" id="SSF54913">
    <property type="entry name" value="GlnB-like"/>
    <property type="match status" value="1"/>
</dbReference>